<evidence type="ECO:0000256" key="1">
    <source>
        <dbReference type="SAM" id="MobiDB-lite"/>
    </source>
</evidence>
<dbReference type="Proteomes" id="UP001141327">
    <property type="component" value="Unassembled WGS sequence"/>
</dbReference>
<dbReference type="PANTHER" id="PTHR13467:SF3">
    <property type="entry name" value="CUE DOMAIN-CONTAINING PROTEIN 1"/>
    <property type="match status" value="1"/>
</dbReference>
<evidence type="ECO:0000313" key="4">
    <source>
        <dbReference type="Proteomes" id="UP001141327"/>
    </source>
</evidence>
<evidence type="ECO:0000313" key="3">
    <source>
        <dbReference type="EMBL" id="KAJ4457558.1"/>
    </source>
</evidence>
<name>A0ABQ8UE66_9EUKA</name>
<feature type="region of interest" description="Disordered" evidence="1">
    <location>
        <begin position="115"/>
        <end position="217"/>
    </location>
</feature>
<comment type="caution">
    <text evidence="3">The sequence shown here is derived from an EMBL/GenBank/DDBJ whole genome shotgun (WGS) entry which is preliminary data.</text>
</comment>
<dbReference type="Pfam" id="PF02845">
    <property type="entry name" value="CUE"/>
    <property type="match status" value="1"/>
</dbReference>
<feature type="compositionally biased region" description="Pro residues" evidence="1">
    <location>
        <begin position="297"/>
        <end position="313"/>
    </location>
</feature>
<dbReference type="InterPro" id="IPR040192">
    <property type="entry name" value="CUEDC1"/>
</dbReference>
<feature type="compositionally biased region" description="Basic and acidic residues" evidence="1">
    <location>
        <begin position="339"/>
        <end position="361"/>
    </location>
</feature>
<dbReference type="SUPFAM" id="SSF46934">
    <property type="entry name" value="UBA-like"/>
    <property type="match status" value="1"/>
</dbReference>
<gene>
    <name evidence="3" type="ORF">PAPYR_6913</name>
</gene>
<organism evidence="3 4">
    <name type="scientific">Paratrimastix pyriformis</name>
    <dbReference type="NCBI Taxonomy" id="342808"/>
    <lineage>
        <taxon>Eukaryota</taxon>
        <taxon>Metamonada</taxon>
        <taxon>Preaxostyla</taxon>
        <taxon>Paratrimastigidae</taxon>
        <taxon>Paratrimastix</taxon>
    </lineage>
</organism>
<dbReference type="PANTHER" id="PTHR13467">
    <property type="entry name" value="CUE DOMAIN CONTAINING PROTEIN 1"/>
    <property type="match status" value="1"/>
</dbReference>
<protein>
    <recommendedName>
        <fullName evidence="2">CUE domain-containing protein</fullName>
    </recommendedName>
</protein>
<dbReference type="EMBL" id="JAPMOS010000044">
    <property type="protein sequence ID" value="KAJ4457558.1"/>
    <property type="molecule type" value="Genomic_DNA"/>
</dbReference>
<dbReference type="InterPro" id="IPR009060">
    <property type="entry name" value="UBA-like_sf"/>
</dbReference>
<feature type="region of interest" description="Disordered" evidence="1">
    <location>
        <begin position="231"/>
        <end position="361"/>
    </location>
</feature>
<sequence>MARLAFRANIIRGRNPVLAAKGWGNGELPMAAYPVGRCAATNPPGRPGTGDILSGGAVLMASNSVSLRHAMATLKTMFPTIDQDVLLAVLQEQNGYMERSIEILLEMSAQIPASAAPSQPQAAEPATPAVPDLPDDFLRLPESQPAPHPHRPRQPTPPAQARPTSSHSHVTPHTSSARSVDQSRLTPIGSDAGSHHHSRSRSRTPPPAPVVSPSLGATDSITTKAKSFLQGLFSKPKYSKMDGSAPESGSLLDDELAGATEMSIIPAPPPARPAERPRSAPSGTPPPTSTGSFVTPPQGPFAPTPLPAPPPAPTDVVTSSKPERPLISLDFDGAQLHRRAPEEDARTGRPAEEDTDDKKRL</sequence>
<dbReference type="SMART" id="SM00546">
    <property type="entry name" value="CUE"/>
    <property type="match status" value="1"/>
</dbReference>
<feature type="compositionally biased region" description="Low complexity" evidence="1">
    <location>
        <begin position="115"/>
        <end position="130"/>
    </location>
</feature>
<accession>A0ABQ8UE66</accession>
<evidence type="ECO:0000259" key="2">
    <source>
        <dbReference type="PROSITE" id="PS51140"/>
    </source>
</evidence>
<dbReference type="PROSITE" id="PS51140">
    <property type="entry name" value="CUE"/>
    <property type="match status" value="1"/>
</dbReference>
<dbReference type="InterPro" id="IPR003892">
    <property type="entry name" value="CUE"/>
</dbReference>
<dbReference type="Gene3D" id="1.10.8.10">
    <property type="entry name" value="DNA helicase RuvA subunit, C-terminal domain"/>
    <property type="match status" value="1"/>
</dbReference>
<keyword evidence="4" id="KW-1185">Reference proteome</keyword>
<proteinExistence type="predicted"/>
<feature type="compositionally biased region" description="Low complexity" evidence="1">
    <location>
        <begin position="161"/>
        <end position="176"/>
    </location>
</feature>
<feature type="domain" description="CUE" evidence="2">
    <location>
        <begin position="66"/>
        <end position="109"/>
    </location>
</feature>
<reference evidence="3" key="1">
    <citation type="journal article" date="2022" name="bioRxiv">
        <title>Genomics of Preaxostyla Flagellates Illuminates Evolutionary Transitions and the Path Towards Mitochondrial Loss.</title>
        <authorList>
            <person name="Novak L.V.F."/>
            <person name="Treitli S.C."/>
            <person name="Pyrih J."/>
            <person name="Halakuc P."/>
            <person name="Pipaliya S.V."/>
            <person name="Vacek V."/>
            <person name="Brzon O."/>
            <person name="Soukal P."/>
            <person name="Eme L."/>
            <person name="Dacks J.B."/>
            <person name="Karnkowska A."/>
            <person name="Elias M."/>
            <person name="Hampl V."/>
        </authorList>
    </citation>
    <scope>NUCLEOTIDE SEQUENCE</scope>
    <source>
        <strain evidence="3">RCP-MX</strain>
    </source>
</reference>